<accession>A0A176RWK2</accession>
<dbReference type="Proteomes" id="UP000076962">
    <property type="component" value="Unassembled WGS sequence"/>
</dbReference>
<protein>
    <submittedName>
        <fullName evidence="1">Uncharacterized protein</fullName>
    </submittedName>
</protein>
<name>A0A176RWK2_9GAMM</name>
<dbReference type="AlphaFoldDB" id="A0A176RWK2"/>
<organism evidence="1 2">
    <name type="scientific">Candidatus Thiomargarita nelsonii</name>
    <dbReference type="NCBI Taxonomy" id="1003181"/>
    <lineage>
        <taxon>Bacteria</taxon>
        <taxon>Pseudomonadati</taxon>
        <taxon>Pseudomonadota</taxon>
        <taxon>Gammaproteobacteria</taxon>
        <taxon>Thiotrichales</taxon>
        <taxon>Thiotrichaceae</taxon>
        <taxon>Thiomargarita</taxon>
    </lineage>
</organism>
<comment type="caution">
    <text evidence="1">The sequence shown here is derived from an EMBL/GenBank/DDBJ whole genome shotgun (WGS) entry which is preliminary data.</text>
</comment>
<evidence type="ECO:0000313" key="2">
    <source>
        <dbReference type="Proteomes" id="UP000076962"/>
    </source>
</evidence>
<evidence type="ECO:0000313" key="1">
    <source>
        <dbReference type="EMBL" id="OAD20096.1"/>
    </source>
</evidence>
<gene>
    <name evidence="1" type="ORF">THIOM_004224</name>
</gene>
<reference evidence="1 2" key="1">
    <citation type="submission" date="2016-05" db="EMBL/GenBank/DDBJ databases">
        <title>Single-cell genome of chain-forming Candidatus Thiomargarita nelsonii and comparison to other large sulfur-oxidizing bacteria.</title>
        <authorList>
            <person name="Winkel M."/>
            <person name="Salman V."/>
            <person name="Woyke T."/>
            <person name="Schulz-Vogt H."/>
            <person name="Richter M."/>
            <person name="Flood B."/>
            <person name="Bailey J."/>
            <person name="Amann R."/>
            <person name="Mussmann M."/>
        </authorList>
    </citation>
    <scope>NUCLEOTIDE SEQUENCE [LARGE SCALE GENOMIC DNA]</scope>
    <source>
        <strain evidence="1 2">THI036</strain>
    </source>
</reference>
<sequence>MTNFYFIFYPFIQVPTMNYQLSAPKMKSFLDLPKQMTSLIKYCDFIPPLLT</sequence>
<proteinExistence type="predicted"/>
<keyword evidence="2" id="KW-1185">Reference proteome</keyword>
<dbReference type="EMBL" id="LUTY01002553">
    <property type="protein sequence ID" value="OAD20096.1"/>
    <property type="molecule type" value="Genomic_DNA"/>
</dbReference>